<accession>F7EMI7</accession>
<protein>
    <submittedName>
        <fullName evidence="2">Uncharacterized protein</fullName>
    </submittedName>
</protein>
<dbReference type="GeneTree" id="ENSGT00940000158468"/>
<dbReference type="PANTHER" id="PTHR24168">
    <property type="entry name" value="KN MOTIF AND ANKYRIN REPEAT DOMAIN-CONTAINING"/>
    <property type="match status" value="1"/>
</dbReference>
<evidence type="ECO:0000313" key="2">
    <source>
        <dbReference type="Ensembl" id="ENSMODP00000001874.4"/>
    </source>
</evidence>
<dbReference type="Pfam" id="PF12796">
    <property type="entry name" value="Ank_2"/>
    <property type="match status" value="1"/>
</dbReference>
<dbReference type="Gene3D" id="1.25.40.20">
    <property type="entry name" value="Ankyrin repeat-containing domain"/>
    <property type="match status" value="1"/>
</dbReference>
<dbReference type="SUPFAM" id="SSF48403">
    <property type="entry name" value="Ankyrin repeat"/>
    <property type="match status" value="1"/>
</dbReference>
<evidence type="ECO:0000313" key="3">
    <source>
        <dbReference type="Proteomes" id="UP000002280"/>
    </source>
</evidence>
<organism evidence="2 3">
    <name type="scientific">Monodelphis domestica</name>
    <name type="common">Gray short-tailed opossum</name>
    <dbReference type="NCBI Taxonomy" id="13616"/>
    <lineage>
        <taxon>Eukaryota</taxon>
        <taxon>Metazoa</taxon>
        <taxon>Chordata</taxon>
        <taxon>Craniata</taxon>
        <taxon>Vertebrata</taxon>
        <taxon>Euteleostomi</taxon>
        <taxon>Mammalia</taxon>
        <taxon>Metatheria</taxon>
        <taxon>Didelphimorphia</taxon>
        <taxon>Didelphidae</taxon>
        <taxon>Monodelphis</taxon>
    </lineage>
</organism>
<feature type="repeat" description="ANK" evidence="1">
    <location>
        <begin position="66"/>
        <end position="87"/>
    </location>
</feature>
<dbReference type="InterPro" id="IPR047184">
    <property type="entry name" value="KANK1-4"/>
</dbReference>
<dbReference type="eggNOG" id="KOG0514">
    <property type="taxonomic scope" value="Eukaryota"/>
</dbReference>
<dbReference type="InterPro" id="IPR036770">
    <property type="entry name" value="Ankyrin_rpt-contain_sf"/>
</dbReference>
<dbReference type="PROSITE" id="PS50297">
    <property type="entry name" value="ANK_REP_REGION"/>
    <property type="match status" value="2"/>
</dbReference>
<reference evidence="2 3" key="1">
    <citation type="journal article" date="2007" name="Nature">
        <title>Genome of the marsupial Monodelphis domestica reveals innovation in non-coding sequences.</title>
        <authorList>
            <person name="Mikkelsen T.S."/>
            <person name="Wakefield M.J."/>
            <person name="Aken B."/>
            <person name="Amemiya C.T."/>
            <person name="Chang J.L."/>
            <person name="Duke S."/>
            <person name="Garber M."/>
            <person name="Gentles A.J."/>
            <person name="Goodstadt L."/>
            <person name="Heger A."/>
            <person name="Jurka J."/>
            <person name="Kamal M."/>
            <person name="Mauceli E."/>
            <person name="Searle S.M."/>
            <person name="Sharpe T."/>
            <person name="Baker M.L."/>
            <person name="Batzer M.A."/>
            <person name="Benos P.V."/>
            <person name="Belov K."/>
            <person name="Clamp M."/>
            <person name="Cook A."/>
            <person name="Cuff J."/>
            <person name="Das R."/>
            <person name="Davidow L."/>
            <person name="Deakin J.E."/>
            <person name="Fazzari M.J."/>
            <person name="Glass J.L."/>
            <person name="Grabherr M."/>
            <person name="Greally J.M."/>
            <person name="Gu W."/>
            <person name="Hore T.A."/>
            <person name="Huttley G.A."/>
            <person name="Kleber M."/>
            <person name="Jirtle R.L."/>
            <person name="Koina E."/>
            <person name="Lee J.T."/>
            <person name="Mahony S."/>
            <person name="Marra M.A."/>
            <person name="Miller R.D."/>
            <person name="Nicholls R.D."/>
            <person name="Oda M."/>
            <person name="Papenfuss A.T."/>
            <person name="Parra Z.E."/>
            <person name="Pollock D.D."/>
            <person name="Ray D.A."/>
            <person name="Schein J.E."/>
            <person name="Speed T.P."/>
            <person name="Thompson K."/>
            <person name="VandeBerg J.L."/>
            <person name="Wade C.M."/>
            <person name="Walker J.A."/>
            <person name="Waters P.D."/>
            <person name="Webber C."/>
            <person name="Weidman J.R."/>
            <person name="Xie X."/>
            <person name="Zody M.C."/>
            <person name="Baldwin J."/>
            <person name="Abdouelleil A."/>
            <person name="Abdulkadir J."/>
            <person name="Abebe A."/>
            <person name="Abera B."/>
            <person name="Abreu J."/>
            <person name="Acer S.C."/>
            <person name="Aftuck L."/>
            <person name="Alexander A."/>
            <person name="An P."/>
            <person name="Anderson E."/>
            <person name="Anderson S."/>
            <person name="Arachi H."/>
            <person name="Azer M."/>
            <person name="Bachantsang P."/>
            <person name="Barry A."/>
            <person name="Bayul T."/>
            <person name="Berlin A."/>
            <person name="Bessette D."/>
            <person name="Bloom T."/>
            <person name="Bloom T."/>
            <person name="Boguslavskiy L."/>
            <person name="Bonnet C."/>
            <person name="Boukhgalter B."/>
            <person name="Bourzgui I."/>
            <person name="Brown A."/>
            <person name="Cahill P."/>
            <person name="Channer S."/>
            <person name="Cheshatsang Y."/>
            <person name="Chuda L."/>
            <person name="Citroen M."/>
            <person name="Collymore A."/>
            <person name="Cooke P."/>
            <person name="Costello M."/>
            <person name="D'Aco K."/>
            <person name="Daza R."/>
            <person name="De Haan G."/>
            <person name="DeGray S."/>
            <person name="DeMaso C."/>
            <person name="Dhargay N."/>
            <person name="Dooley K."/>
            <person name="Dooley E."/>
            <person name="Doricent M."/>
            <person name="Dorje P."/>
            <person name="Dorjee K."/>
            <person name="Dupes A."/>
            <person name="Elong R."/>
            <person name="Falk J."/>
            <person name="Farina A."/>
            <person name="Faro S."/>
            <person name="Ferguson D."/>
            <person name="Fisher S."/>
            <person name="Foley C.D."/>
            <person name="Franke A."/>
            <person name="Friedrich D."/>
            <person name="Gadbois L."/>
            <person name="Gearin G."/>
            <person name="Gearin C.R."/>
            <person name="Giannoukos G."/>
            <person name="Goode T."/>
            <person name="Graham J."/>
            <person name="Grandbois E."/>
            <person name="Grewal S."/>
            <person name="Gyaltsen K."/>
            <person name="Hafez N."/>
            <person name="Hagos B."/>
            <person name="Hall J."/>
            <person name="Henson C."/>
            <person name="Hollinger A."/>
            <person name="Honan T."/>
            <person name="Huard M.D."/>
            <person name="Hughes L."/>
            <person name="Hurhula B."/>
            <person name="Husby M.E."/>
            <person name="Kamat A."/>
            <person name="Kanga B."/>
            <person name="Kashin S."/>
            <person name="Khazanovich D."/>
            <person name="Kisner P."/>
            <person name="Lance K."/>
            <person name="Lara M."/>
            <person name="Lee W."/>
            <person name="Lennon N."/>
            <person name="Letendre F."/>
            <person name="LeVine R."/>
            <person name="Lipovsky A."/>
            <person name="Liu X."/>
            <person name="Liu J."/>
            <person name="Liu S."/>
            <person name="Lokyitsang T."/>
            <person name="Lokyitsang Y."/>
            <person name="Lubonja R."/>
            <person name="Lui A."/>
            <person name="MacDonald P."/>
            <person name="Magnisalis V."/>
            <person name="Maru K."/>
            <person name="Matthews C."/>
            <person name="McCusker W."/>
            <person name="McDonough S."/>
            <person name="Mehta T."/>
            <person name="Meldrim J."/>
            <person name="Meneus L."/>
            <person name="Mihai O."/>
            <person name="Mihalev A."/>
            <person name="Mihova T."/>
            <person name="Mittelman R."/>
            <person name="Mlenga V."/>
            <person name="Montmayeur A."/>
            <person name="Mulrain L."/>
            <person name="Navidi A."/>
            <person name="Naylor J."/>
            <person name="Negash T."/>
            <person name="Nguyen T."/>
            <person name="Nguyen N."/>
            <person name="Nicol R."/>
            <person name="Norbu C."/>
            <person name="Norbu N."/>
            <person name="Novod N."/>
            <person name="O'Neill B."/>
            <person name="Osman S."/>
            <person name="Markiewicz E."/>
            <person name="Oyono O.L."/>
            <person name="Patti C."/>
            <person name="Phunkhang P."/>
            <person name="Pierre F."/>
            <person name="Priest M."/>
            <person name="Raghuraman S."/>
            <person name="Rege F."/>
            <person name="Reyes R."/>
            <person name="Rise C."/>
            <person name="Rogov P."/>
            <person name="Ross K."/>
            <person name="Ryan E."/>
            <person name="Settipalli S."/>
            <person name="Shea T."/>
            <person name="Sherpa N."/>
            <person name="Shi L."/>
            <person name="Shih D."/>
            <person name="Sparrow T."/>
            <person name="Spaulding J."/>
            <person name="Stalker J."/>
            <person name="Stange-Thomann N."/>
            <person name="Stavropoulos S."/>
            <person name="Stone C."/>
            <person name="Strader C."/>
            <person name="Tesfaye S."/>
            <person name="Thomson T."/>
            <person name="Thoulutsang Y."/>
            <person name="Thoulutsang D."/>
            <person name="Topham K."/>
            <person name="Topping I."/>
            <person name="Tsamla T."/>
            <person name="Vassiliev H."/>
            <person name="Vo A."/>
            <person name="Wangchuk T."/>
            <person name="Wangdi T."/>
            <person name="Weiand M."/>
            <person name="Wilkinson J."/>
            <person name="Wilson A."/>
            <person name="Yadav S."/>
            <person name="Young G."/>
            <person name="Yu Q."/>
            <person name="Zembek L."/>
            <person name="Zhong D."/>
            <person name="Zimmer A."/>
            <person name="Zwirko Z."/>
            <person name="Jaffe D.B."/>
            <person name="Alvarez P."/>
            <person name="Brockman W."/>
            <person name="Butler J."/>
            <person name="Chin C."/>
            <person name="Gnerre S."/>
            <person name="MacCallum I."/>
            <person name="Graves J.A."/>
            <person name="Ponting C.P."/>
            <person name="Breen M."/>
            <person name="Samollow P.B."/>
            <person name="Lander E.S."/>
            <person name="Lindblad-Toh K."/>
        </authorList>
    </citation>
    <scope>NUCLEOTIDE SEQUENCE [LARGE SCALE GENOMIC DNA]</scope>
</reference>
<reference evidence="2" key="2">
    <citation type="submission" date="2025-08" db="UniProtKB">
        <authorList>
            <consortium name="Ensembl"/>
        </authorList>
    </citation>
    <scope>IDENTIFICATION</scope>
</reference>
<dbReference type="OMA" id="SHGRMGM"/>
<reference evidence="2" key="3">
    <citation type="submission" date="2025-09" db="UniProtKB">
        <authorList>
            <consortium name="Ensembl"/>
        </authorList>
    </citation>
    <scope>IDENTIFICATION</scope>
</reference>
<keyword evidence="1" id="KW-0040">ANK repeat</keyword>
<dbReference type="Ensembl" id="ENSMODT00000001914.4">
    <property type="protein sequence ID" value="ENSMODP00000001874.4"/>
    <property type="gene ID" value="ENSMODG00000001539.4"/>
</dbReference>
<dbReference type="PANTHER" id="PTHR24168:SF24">
    <property type="entry name" value="KN MOTIF AND ANKYRIN REPEAT DOMAIN-CONTAINING PROTEIN 4"/>
    <property type="match status" value="1"/>
</dbReference>
<dbReference type="HOGENOM" id="CLU_004269_0_0_1"/>
<proteinExistence type="predicted"/>
<name>F7EMI7_MONDO</name>
<dbReference type="Bgee" id="ENSMODG00000001539">
    <property type="expression patterns" value="Expressed in hindlimb bud and 16 other cell types or tissues"/>
</dbReference>
<keyword evidence="3" id="KW-1185">Reference proteome</keyword>
<dbReference type="AlphaFoldDB" id="F7EMI7"/>
<dbReference type="InterPro" id="IPR002110">
    <property type="entry name" value="Ankyrin_rpt"/>
</dbReference>
<dbReference type="GO" id="GO:0030837">
    <property type="term" value="P:negative regulation of actin filament polymerization"/>
    <property type="evidence" value="ECO:0007669"/>
    <property type="project" value="InterPro"/>
</dbReference>
<dbReference type="PROSITE" id="PS50088">
    <property type="entry name" value="ANK_REPEAT"/>
    <property type="match status" value="2"/>
</dbReference>
<dbReference type="Proteomes" id="UP000002280">
    <property type="component" value="Chromosome 2"/>
</dbReference>
<dbReference type="SMART" id="SM00248">
    <property type="entry name" value="ANK"/>
    <property type="match status" value="3"/>
</dbReference>
<sequence length="133" mass="13726">MITPLASAETDEDMSVVGKLLKQGNVNIQAAQGGQTALMLGVSHDRGHMVKALLSCGADVNLQDHEGTSALMAAARHGHADMVRLLLAHPDCDAALTDKAGRTALSTALASAGHGEIAELLCAHAEQRRSIGP</sequence>
<evidence type="ECO:0000256" key="1">
    <source>
        <dbReference type="PROSITE-ProRule" id="PRU00023"/>
    </source>
</evidence>
<feature type="repeat" description="ANK" evidence="1">
    <location>
        <begin position="33"/>
        <end position="65"/>
    </location>
</feature>